<dbReference type="InterPro" id="IPR001715">
    <property type="entry name" value="CH_dom"/>
</dbReference>
<evidence type="ECO:0000313" key="10">
    <source>
        <dbReference type="Proteomes" id="UP000054408"/>
    </source>
</evidence>
<dbReference type="CDD" id="cd00176">
    <property type="entry name" value="SPEC"/>
    <property type="match status" value="2"/>
</dbReference>
<evidence type="ECO:0000256" key="5">
    <source>
        <dbReference type="ARBA" id="ARBA00023203"/>
    </source>
</evidence>
<dbReference type="PROSITE" id="PS50222">
    <property type="entry name" value="EF_HAND_2"/>
    <property type="match status" value="2"/>
</dbReference>
<name>A0A0L0DXN3_THETB</name>
<sequence>MAGTSASGWKIADTTWIRMQQKSFTKWVQLHLNKVGATLEDLEKDFENGLLLITLAEVLSGDKVSAKPIKKCKLRIMKIQNVSLALELLNTRCRLDSISAEDVVDCNLKLILGMIWTIIQKFDIADISEEELNAKDALLLWCQKKTKKYDNVDITNFHRSWKNGLAFCAIIHAHKPNLIPYETLSAGNDAENLELAFSVAEEQLGIPRFLDVADMVESEKPDERSVMTYVSQYYKYFAAGSKGETAARRINKLIELTRANDALKEDYAARAAALAQWISDKTDHFNGMECDGTVEDAIAKLDELGEYKANEKPPKSAEKLDLEALMQSLALKLKQANRPAWVPEDGNTPEKLQELWDALEEAERLRLAALRAEKARLEKVANLVGRFNRKAAALEKWNDEKANYLNLREDIDTMAAARSALKIYDAYEGEAKKAVPRLQVVNDLGAEIVALNYAESDAVQARVDALNAAAEEQKGLAKAKSDYLWECVEREELKDAKRKEFAEKAKAYMKFCHSSKIALSDTTFGGNDLESVRGYEATLDASDAEISGQSTEQLEAIQAVAAELAELGVTDNKYTPLTVDDTVAAGASVDAAIEARREAYAAELERQEAMEAKRIEFAEAAQAFVDYLGAQRTTVDAAEGEPDAVAEAVKAEYAAGEPAEAELAKVAAIDAEARALRITSNPHTTLTLAQLRGKLGHHKVYVRNYLYELEEEERLKKDYTSRAEELVAWIDETTPKLEVEVVSGGSLDDARAGVAEFNAYRTGEKGAKAGLKTEIEALASQLDTILSASEHNRPPFAPPAEFSLETIGSKWAALVAAEEARGTALMAELDRQEQIASLVRQFDGDATEVLGWIDRKEEYLGAEAATGSVTAAQVQLVVLDAFNKDYEKKAAAKDKLLDVAAKLAELEYAEVEAVNDKAQEASERFEALAGMAAEKQETLQAALESEQAKEAARVAFAKGASDYIRWVRDMLDTVTTHEFGSNLEEVEAYAAALDADDEQVSGSNDSKRDEVLAAAAKLEELGTTATTNVTVDDIANEHASLVEAIAARRTALEAELERQNQIEAKCVEFGEAAQAFVEWADAQTKAVDEVDDEDIDARIAATEALYADGAPLAEAFAPVEALDAEVSALGVTGNKHTEYSMSQLEKKKALYTTIVNSSIENLKDEKALAERAAAQAAESAEKERLETLRIDYVSAAQAVNVWLDNLEEAVSEELSELETIEAVAEQQTEFDAAVADREAQEAAYAKCQELAAQLTEAGQDDFGGFPVAEVQAKWEAATGKIDERAEALAAAKSKQEGDQKLRDAFDAAATELDGWQSAKMAELNQPPEGELEAQLTAAKAILDECQNAGREKLVAAENAAEALLTAGIRTLSNYNIDGLRVEYDQVVAVAAGKVQDISSSIAAAASSEISPEQIDEFTQVFSHFDKSSKGALTKLEFKGALQALGDEMDDDELEACMSKTDANGNKLIELDEFLAFVSSRTVDHDSLEEIEAAFSQLTNGADVITEAQMLEALPAEEVEFLKTVMPEVDGGYDYKTWASEAFSR</sequence>
<evidence type="ECO:0000259" key="7">
    <source>
        <dbReference type="PROSITE" id="PS50021"/>
    </source>
</evidence>
<evidence type="ECO:0000256" key="2">
    <source>
        <dbReference type="ARBA" id="ARBA00022723"/>
    </source>
</evidence>
<keyword evidence="2" id="KW-0479">Metal-binding</keyword>
<feature type="coiled-coil region" evidence="6">
    <location>
        <begin position="901"/>
        <end position="928"/>
    </location>
</feature>
<dbReference type="SUPFAM" id="SSF47473">
    <property type="entry name" value="EF-hand"/>
    <property type="match status" value="1"/>
</dbReference>
<reference evidence="9 10" key="1">
    <citation type="submission" date="2010-05" db="EMBL/GenBank/DDBJ databases">
        <title>The Genome Sequence of Thecamonas trahens ATCC 50062.</title>
        <authorList>
            <consortium name="The Broad Institute Genome Sequencing Platform"/>
            <person name="Russ C."/>
            <person name="Cuomo C."/>
            <person name="Shea T."/>
            <person name="Young S.K."/>
            <person name="Zeng Q."/>
            <person name="Koehrsen M."/>
            <person name="Haas B."/>
            <person name="Borodovsky M."/>
            <person name="Guigo R."/>
            <person name="Alvarado L."/>
            <person name="Berlin A."/>
            <person name="Bochicchio J."/>
            <person name="Borenstein D."/>
            <person name="Chapman S."/>
            <person name="Chen Z."/>
            <person name="Freedman E."/>
            <person name="Gellesch M."/>
            <person name="Goldberg J."/>
            <person name="Griggs A."/>
            <person name="Gujja S."/>
            <person name="Heilman E."/>
            <person name="Heiman D."/>
            <person name="Hepburn T."/>
            <person name="Howarth C."/>
            <person name="Jen D."/>
            <person name="Larson L."/>
            <person name="Mehta T."/>
            <person name="Park D."/>
            <person name="Pearson M."/>
            <person name="Roberts A."/>
            <person name="Saif S."/>
            <person name="Shenoy N."/>
            <person name="Sisk P."/>
            <person name="Stolte C."/>
            <person name="Sykes S."/>
            <person name="Thomson T."/>
            <person name="Walk T."/>
            <person name="White J."/>
            <person name="Yandava C."/>
            <person name="Burger G."/>
            <person name="Gray M.W."/>
            <person name="Holland P.W.H."/>
            <person name="King N."/>
            <person name="Lang F.B.F."/>
            <person name="Roger A.J."/>
            <person name="Ruiz-Trillo I."/>
            <person name="Lander E."/>
            <person name="Nusbaum C."/>
        </authorList>
    </citation>
    <scope>NUCLEOTIDE SEQUENCE [LARGE SCALE GENOMIC DNA]</scope>
    <source>
        <strain evidence="9 10">ATCC 50062</strain>
    </source>
</reference>
<dbReference type="GO" id="GO:0005509">
    <property type="term" value="F:calcium ion binding"/>
    <property type="evidence" value="ECO:0007669"/>
    <property type="project" value="InterPro"/>
</dbReference>
<evidence type="ECO:0000256" key="1">
    <source>
        <dbReference type="ARBA" id="ARBA00010255"/>
    </source>
</evidence>
<dbReference type="InterPro" id="IPR002048">
    <property type="entry name" value="EF_hand_dom"/>
</dbReference>
<dbReference type="OrthoDB" id="10017054at2759"/>
<accession>A0A0L0DXN3</accession>
<dbReference type="SUPFAM" id="SSF46966">
    <property type="entry name" value="Spectrin repeat"/>
    <property type="match status" value="6"/>
</dbReference>
<evidence type="ECO:0000256" key="6">
    <source>
        <dbReference type="SAM" id="Coils"/>
    </source>
</evidence>
<dbReference type="Gene3D" id="1.20.58.60">
    <property type="match status" value="8"/>
</dbReference>
<dbReference type="SMART" id="SM00150">
    <property type="entry name" value="SPEC"/>
    <property type="match status" value="6"/>
</dbReference>
<dbReference type="FunFam" id="1.10.418.10:FF:000001">
    <property type="entry name" value="Actinin alpha 1"/>
    <property type="match status" value="1"/>
</dbReference>
<dbReference type="eggNOG" id="KOG0035">
    <property type="taxonomic scope" value="Eukaryota"/>
</dbReference>
<keyword evidence="4" id="KW-0106">Calcium</keyword>
<dbReference type="OMA" id="WIEIATE"/>
<feature type="domain" description="EF-hand" evidence="8">
    <location>
        <begin position="1448"/>
        <end position="1483"/>
    </location>
</feature>
<dbReference type="GO" id="GO:0043226">
    <property type="term" value="C:organelle"/>
    <property type="evidence" value="ECO:0007669"/>
    <property type="project" value="UniProtKB-ARBA"/>
</dbReference>
<evidence type="ECO:0000313" key="9">
    <source>
        <dbReference type="EMBL" id="KNC56298.1"/>
    </source>
</evidence>
<evidence type="ECO:0000256" key="3">
    <source>
        <dbReference type="ARBA" id="ARBA00022737"/>
    </source>
</evidence>
<dbReference type="PANTHER" id="PTHR11915">
    <property type="entry name" value="SPECTRIN/FILAMIN RELATED CYTOSKELETAL PROTEIN"/>
    <property type="match status" value="1"/>
</dbReference>
<dbReference type="eggNOG" id="KOG0517">
    <property type="taxonomic scope" value="Eukaryota"/>
</dbReference>
<dbReference type="Gene3D" id="1.10.238.10">
    <property type="entry name" value="EF-hand"/>
    <property type="match status" value="2"/>
</dbReference>
<dbReference type="InterPro" id="IPR002017">
    <property type="entry name" value="Spectrin_repeat"/>
</dbReference>
<dbReference type="InterPro" id="IPR018159">
    <property type="entry name" value="Spectrin/alpha-actinin"/>
</dbReference>
<feature type="domain" description="Calponin-homology (CH)" evidence="7">
    <location>
        <begin position="132"/>
        <end position="238"/>
    </location>
</feature>
<dbReference type="PROSITE" id="PS50021">
    <property type="entry name" value="CH"/>
    <property type="match status" value="2"/>
</dbReference>
<dbReference type="InterPro" id="IPR018247">
    <property type="entry name" value="EF_Hand_1_Ca_BS"/>
</dbReference>
<dbReference type="Pfam" id="PF00307">
    <property type="entry name" value="CH"/>
    <property type="match status" value="2"/>
</dbReference>
<keyword evidence="5" id="KW-0009">Actin-binding</keyword>
<dbReference type="FunFam" id="1.10.238.10:FF:000178">
    <property type="entry name" value="Calmodulin-2 A"/>
    <property type="match status" value="1"/>
</dbReference>
<dbReference type="SMART" id="SM00054">
    <property type="entry name" value="EFh"/>
    <property type="match status" value="2"/>
</dbReference>
<dbReference type="STRING" id="461836.A0A0L0DXN3"/>
<feature type="domain" description="EF-hand" evidence="8">
    <location>
        <begin position="1412"/>
        <end position="1447"/>
    </location>
</feature>
<comment type="similarity">
    <text evidence="1">Belongs to the alpha-actinin family.</text>
</comment>
<dbReference type="InterPro" id="IPR036872">
    <property type="entry name" value="CH_dom_sf"/>
</dbReference>
<dbReference type="PROSITE" id="PS00018">
    <property type="entry name" value="EF_HAND_1"/>
    <property type="match status" value="1"/>
</dbReference>
<keyword evidence="3" id="KW-0677">Repeat</keyword>
<proteinExistence type="inferred from homology"/>
<keyword evidence="10" id="KW-1185">Reference proteome</keyword>
<dbReference type="InterPro" id="IPR001589">
    <property type="entry name" value="Actinin_actin-bd_CS"/>
</dbReference>
<dbReference type="Gene3D" id="1.10.418.10">
    <property type="entry name" value="Calponin-like domain"/>
    <property type="match status" value="2"/>
</dbReference>
<protein>
    <submittedName>
        <fullName evidence="9">Alpha-actinin A</fullName>
    </submittedName>
</protein>
<dbReference type="SMART" id="SM01184">
    <property type="entry name" value="efhand_Ca_insen"/>
    <property type="match status" value="1"/>
</dbReference>
<evidence type="ECO:0000259" key="8">
    <source>
        <dbReference type="PROSITE" id="PS50222"/>
    </source>
</evidence>
<dbReference type="Pfam" id="PF08726">
    <property type="entry name" value="EFhand_Ca_insen"/>
    <property type="match status" value="1"/>
</dbReference>
<dbReference type="CDD" id="cd00051">
    <property type="entry name" value="EFh"/>
    <property type="match status" value="1"/>
</dbReference>
<gene>
    <name evidence="9" type="ORF">AMSG_02268</name>
</gene>
<dbReference type="PROSITE" id="PS00020">
    <property type="entry name" value="ACTININ_2"/>
    <property type="match status" value="1"/>
</dbReference>
<dbReference type="Proteomes" id="UP000054408">
    <property type="component" value="Unassembled WGS sequence"/>
</dbReference>
<dbReference type="RefSeq" id="XP_013760817.1">
    <property type="nucleotide sequence ID" value="XM_013905363.1"/>
</dbReference>
<dbReference type="GO" id="GO:0003779">
    <property type="term" value="F:actin binding"/>
    <property type="evidence" value="ECO:0007669"/>
    <property type="project" value="UniProtKB-KW"/>
</dbReference>
<feature type="coiled-coil region" evidence="6">
    <location>
        <begin position="1203"/>
        <end position="1257"/>
    </location>
</feature>
<organism evidence="9 10">
    <name type="scientific">Thecamonas trahens ATCC 50062</name>
    <dbReference type="NCBI Taxonomy" id="461836"/>
    <lineage>
        <taxon>Eukaryota</taxon>
        <taxon>Apusozoa</taxon>
        <taxon>Apusomonadida</taxon>
        <taxon>Apusomonadidae</taxon>
        <taxon>Thecamonas</taxon>
    </lineage>
</organism>
<dbReference type="Pfam" id="PF13499">
    <property type="entry name" value="EF-hand_7"/>
    <property type="match status" value="1"/>
</dbReference>
<feature type="domain" description="Calponin-homology (CH)" evidence="7">
    <location>
        <begin position="18"/>
        <end position="123"/>
    </location>
</feature>
<dbReference type="SMART" id="SM00033">
    <property type="entry name" value="CH"/>
    <property type="match status" value="2"/>
</dbReference>
<keyword evidence="6" id="KW-0175">Coiled coil</keyword>
<dbReference type="Pfam" id="PF00435">
    <property type="entry name" value="Spectrin"/>
    <property type="match status" value="2"/>
</dbReference>
<dbReference type="SUPFAM" id="SSF47576">
    <property type="entry name" value="Calponin-homology domain, CH-domain"/>
    <property type="match status" value="1"/>
</dbReference>
<dbReference type="InterPro" id="IPR014837">
    <property type="entry name" value="EF-hand_Ca_insen"/>
</dbReference>
<dbReference type="InterPro" id="IPR011992">
    <property type="entry name" value="EF-hand-dom_pair"/>
</dbReference>
<evidence type="ECO:0000256" key="4">
    <source>
        <dbReference type="ARBA" id="ARBA00022837"/>
    </source>
</evidence>
<dbReference type="EMBL" id="GL349441">
    <property type="protein sequence ID" value="KNC56298.1"/>
    <property type="molecule type" value="Genomic_DNA"/>
</dbReference>
<dbReference type="GeneID" id="25561956"/>